<dbReference type="InterPro" id="IPR015231">
    <property type="entry name" value="DUF1934"/>
</dbReference>
<dbReference type="SUPFAM" id="SSF50814">
    <property type="entry name" value="Lipocalins"/>
    <property type="match status" value="1"/>
</dbReference>
<dbReference type="InterPro" id="IPR012674">
    <property type="entry name" value="Calycin"/>
</dbReference>
<comment type="caution">
    <text evidence="1">The sequence shown here is derived from an EMBL/GenBank/DDBJ whole genome shotgun (WGS) entry which is preliminary data.</text>
</comment>
<protein>
    <submittedName>
        <fullName evidence="1">DUF1934 domain-containing protein</fullName>
    </submittedName>
</protein>
<sequence length="164" mass="18385">MTKDVLVSISGKHIDIMNDPAEGYETGDDAIEVVTPADYYCRNGKHYIIYDEVFEGTAGTVKNKIKITGTDMVEIMKSGLTSSHMIFEKNKKNLTYYKTPYGQMLVGVNTKKMEISVEDDKIGVLVDYELDVNHEPLADCKIKMSIMPKESAEWIKGASPEYVS</sequence>
<dbReference type="Gene3D" id="2.40.128.20">
    <property type="match status" value="1"/>
</dbReference>
<accession>A0A9D2AUE4</accession>
<dbReference type="Pfam" id="PF09148">
    <property type="entry name" value="DUF1934"/>
    <property type="match status" value="1"/>
</dbReference>
<evidence type="ECO:0000313" key="2">
    <source>
        <dbReference type="Proteomes" id="UP000824243"/>
    </source>
</evidence>
<dbReference type="Proteomes" id="UP000824243">
    <property type="component" value="Unassembled WGS sequence"/>
</dbReference>
<dbReference type="EMBL" id="DXFA01000178">
    <property type="protein sequence ID" value="HIX49481.1"/>
    <property type="molecule type" value="Genomic_DNA"/>
</dbReference>
<proteinExistence type="predicted"/>
<reference evidence="1" key="1">
    <citation type="journal article" date="2021" name="PeerJ">
        <title>Extensive microbial diversity within the chicken gut microbiome revealed by metagenomics and culture.</title>
        <authorList>
            <person name="Gilroy R."/>
            <person name="Ravi A."/>
            <person name="Getino M."/>
            <person name="Pursley I."/>
            <person name="Horton D.L."/>
            <person name="Alikhan N.F."/>
            <person name="Baker D."/>
            <person name="Gharbi K."/>
            <person name="Hall N."/>
            <person name="Watson M."/>
            <person name="Adriaenssens E.M."/>
            <person name="Foster-Nyarko E."/>
            <person name="Jarju S."/>
            <person name="Secka A."/>
            <person name="Antonio M."/>
            <person name="Oren A."/>
            <person name="Chaudhuri R.R."/>
            <person name="La Ragione R."/>
            <person name="Hildebrand F."/>
            <person name="Pallen M.J."/>
        </authorList>
    </citation>
    <scope>NUCLEOTIDE SEQUENCE</scope>
    <source>
        <strain evidence="1">ChiSjej5B23-15282</strain>
    </source>
</reference>
<dbReference type="AlphaFoldDB" id="A0A9D2AUE4"/>
<name>A0A9D2AUE4_9FIRM</name>
<gene>
    <name evidence="1" type="ORF">H9981_10830</name>
</gene>
<evidence type="ECO:0000313" key="1">
    <source>
        <dbReference type="EMBL" id="HIX49481.1"/>
    </source>
</evidence>
<organism evidence="1 2">
    <name type="scientific">Candidatus Mediterraneibacter caccavium</name>
    <dbReference type="NCBI Taxonomy" id="2838661"/>
    <lineage>
        <taxon>Bacteria</taxon>
        <taxon>Bacillati</taxon>
        <taxon>Bacillota</taxon>
        <taxon>Clostridia</taxon>
        <taxon>Lachnospirales</taxon>
        <taxon>Lachnospiraceae</taxon>
        <taxon>Mediterraneibacter</taxon>
    </lineage>
</organism>
<reference evidence="1" key="2">
    <citation type="submission" date="2021-04" db="EMBL/GenBank/DDBJ databases">
        <authorList>
            <person name="Gilroy R."/>
        </authorList>
    </citation>
    <scope>NUCLEOTIDE SEQUENCE</scope>
    <source>
        <strain evidence="1">ChiSjej5B23-15282</strain>
    </source>
</reference>